<feature type="region of interest" description="Disordered" evidence="1">
    <location>
        <begin position="414"/>
        <end position="629"/>
    </location>
</feature>
<feature type="compositionally biased region" description="Polar residues" evidence="1">
    <location>
        <begin position="14"/>
        <end position="33"/>
    </location>
</feature>
<feature type="compositionally biased region" description="Polar residues" evidence="1">
    <location>
        <begin position="574"/>
        <end position="592"/>
    </location>
</feature>
<feature type="region of interest" description="Disordered" evidence="1">
    <location>
        <begin position="259"/>
        <end position="283"/>
    </location>
</feature>
<feature type="non-terminal residue" evidence="2">
    <location>
        <position position="1012"/>
    </location>
</feature>
<evidence type="ECO:0000313" key="2">
    <source>
        <dbReference type="EMBL" id="EEC44797.1"/>
    </source>
</evidence>
<dbReference type="HOGENOM" id="CLU_246261_0_0_1"/>
<feature type="compositionally biased region" description="Polar residues" evidence="1">
    <location>
        <begin position="461"/>
        <end position="474"/>
    </location>
</feature>
<feature type="compositionally biased region" description="Polar residues" evidence="1">
    <location>
        <begin position="41"/>
        <end position="63"/>
    </location>
</feature>
<feature type="region of interest" description="Disordered" evidence="1">
    <location>
        <begin position="644"/>
        <end position="667"/>
    </location>
</feature>
<feature type="region of interest" description="Disordered" evidence="1">
    <location>
        <begin position="1"/>
        <end position="99"/>
    </location>
</feature>
<dbReference type="InParanoid" id="B7G9D6"/>
<dbReference type="GeneID" id="7195429"/>
<accession>B7G9D6</accession>
<feature type="region of interest" description="Disordered" evidence="1">
    <location>
        <begin position="353"/>
        <end position="381"/>
    </location>
</feature>
<dbReference type="PaxDb" id="2850-Phatr49066"/>
<organism evidence="2 3">
    <name type="scientific">Phaeodactylum tricornutum (strain CCAP 1055/1)</name>
    <dbReference type="NCBI Taxonomy" id="556484"/>
    <lineage>
        <taxon>Eukaryota</taxon>
        <taxon>Sar</taxon>
        <taxon>Stramenopiles</taxon>
        <taxon>Ochrophyta</taxon>
        <taxon>Bacillariophyta</taxon>
        <taxon>Bacillariophyceae</taxon>
        <taxon>Bacillariophycidae</taxon>
        <taxon>Naviculales</taxon>
        <taxon>Phaeodactylaceae</taxon>
        <taxon>Phaeodactylum</taxon>
    </lineage>
</organism>
<keyword evidence="3" id="KW-1185">Reference proteome</keyword>
<name>B7G9D6_PHATC</name>
<sequence length="1012" mass="110578">MGNMVSNERGATGTGTSTAIPTRTNQKKASAQAVQPPPLWNESSNKQSFHLDSPGSDLSNPSQFRHRHRHTVSNSNIHGQAQTPLRLRRRASKVVSKSHIATMESSLPYGDYSKRTSLPPPSQFYFGAGFGNVDNASASFLEDRDEQDLLDPSAPEMAVFRRFRLAANTAGVGRMEEDAARRREQILTSRQQRKIWFKSRRKALQQKARRAKTMLSACWEERRGMCIVIPDVQHPQDGRPEAASYPPHVAVDSITTDPLRRVSSTSRRVSEEPPIVDGTGPMQFDPPQVRVLDENQQSRNFDSFYDELTVTAAPFAPVWKETKQPKHDEHSRVPVAAEVPFYLYDPQRILEGIVDSSESPTTATTSTKLQQSRRRTSARYVDRSASPVVALFSDDDEDQYDRIGDDDYTTKSIETSDKYKTEKDDDNDTNKTPSSSKTLSNRSSPFDEDSVSQEPAETPNDENASVVTPSTVQDQPIAVRRSSTQSCLDRESIEANVQQQIDQQQKGVAVTQKHQTRHRPSLAERAEDLGSYGSDPPQTKARAVTQATKKGDAPLDQATTRVTAPESRKPVVGHTSTASIRVARTSESTEPIQTAHAVAAKKSGKVESVQPKPAKTVQPQESRQSSSSQNLPILLQLAGWRAPSATTNKGQRNSNGSNASTSTAAGVAKQPNNIPILLQLAGWKTENTKDKQGIQRLTLTEKQLSQGPPGRRSNVMATRTVAPTRRRQSAPPLSAVPKDGNRASNRESSASEPIFRKGTTSQIQKENQGKNIATILQQTYPIATAFSMDAIHDLQPAQVRFDPNHIKKTAKAGSRPLSTAVGVVSVNGSNEISTGLKSPAASSTCTTETPLSQGSIPILSEEAMGNAAFLFSPSYMGNDKASSEQMRLAPPAGVMHRDHASSFALSTFDSRCRVSGSSLSTKPVAIRPLHNVVDDSGSNRSYHTNSKTVWSIDEAPKEGSDVGKRNSSITTYDDTMRGKFASKESQKFEMPPIVHALSDLTDTTGRESGMGT</sequence>
<proteinExistence type="predicted"/>
<feature type="compositionally biased region" description="Low complexity" evidence="1">
    <location>
        <begin position="618"/>
        <end position="629"/>
    </location>
</feature>
<feature type="region of interest" description="Disordered" evidence="1">
    <location>
        <begin position="688"/>
        <end position="766"/>
    </location>
</feature>
<feature type="compositionally biased region" description="Polar residues" evidence="1">
    <location>
        <begin position="433"/>
        <end position="444"/>
    </location>
</feature>
<evidence type="ECO:0000256" key="1">
    <source>
        <dbReference type="SAM" id="MobiDB-lite"/>
    </source>
</evidence>
<dbReference type="AlphaFoldDB" id="B7G9D6"/>
<gene>
    <name evidence="2" type="ORF">PHATRDRAFT_49066</name>
</gene>
<protein>
    <submittedName>
        <fullName evidence="2">Uncharacterized protein</fullName>
    </submittedName>
</protein>
<reference evidence="2 3" key="1">
    <citation type="journal article" date="2008" name="Nature">
        <title>The Phaeodactylum genome reveals the evolutionary history of diatom genomes.</title>
        <authorList>
            <person name="Bowler C."/>
            <person name="Allen A.E."/>
            <person name="Badger J.H."/>
            <person name="Grimwood J."/>
            <person name="Jabbari K."/>
            <person name="Kuo A."/>
            <person name="Maheswari U."/>
            <person name="Martens C."/>
            <person name="Maumus F."/>
            <person name="Otillar R.P."/>
            <person name="Rayko E."/>
            <person name="Salamov A."/>
            <person name="Vandepoele K."/>
            <person name="Beszteri B."/>
            <person name="Gruber A."/>
            <person name="Heijde M."/>
            <person name="Katinka M."/>
            <person name="Mock T."/>
            <person name="Valentin K."/>
            <person name="Verret F."/>
            <person name="Berges J.A."/>
            <person name="Brownlee C."/>
            <person name="Cadoret J.P."/>
            <person name="Chiovitti A."/>
            <person name="Choi C.J."/>
            <person name="Coesel S."/>
            <person name="De Martino A."/>
            <person name="Detter J.C."/>
            <person name="Durkin C."/>
            <person name="Falciatore A."/>
            <person name="Fournet J."/>
            <person name="Haruta M."/>
            <person name="Huysman M.J."/>
            <person name="Jenkins B.D."/>
            <person name="Jiroutova K."/>
            <person name="Jorgensen R.E."/>
            <person name="Joubert Y."/>
            <person name="Kaplan A."/>
            <person name="Kroger N."/>
            <person name="Kroth P.G."/>
            <person name="La Roche J."/>
            <person name="Lindquist E."/>
            <person name="Lommer M."/>
            <person name="Martin-Jezequel V."/>
            <person name="Lopez P.J."/>
            <person name="Lucas S."/>
            <person name="Mangogna M."/>
            <person name="McGinnis K."/>
            <person name="Medlin L.K."/>
            <person name="Montsant A."/>
            <person name="Oudot-Le Secq M.P."/>
            <person name="Napoli C."/>
            <person name="Obornik M."/>
            <person name="Parker M.S."/>
            <person name="Petit J.L."/>
            <person name="Porcel B.M."/>
            <person name="Poulsen N."/>
            <person name="Robison M."/>
            <person name="Rychlewski L."/>
            <person name="Rynearson T.A."/>
            <person name="Schmutz J."/>
            <person name="Shapiro H."/>
            <person name="Siaut M."/>
            <person name="Stanley M."/>
            <person name="Sussman M.R."/>
            <person name="Taylor A.R."/>
            <person name="Vardi A."/>
            <person name="von Dassow P."/>
            <person name="Vyverman W."/>
            <person name="Willis A."/>
            <person name="Wyrwicz L.S."/>
            <person name="Rokhsar D.S."/>
            <person name="Weissenbach J."/>
            <person name="Armbrust E.V."/>
            <person name="Green B.R."/>
            <person name="Van de Peer Y."/>
            <person name="Grigoriev I.V."/>
        </authorList>
    </citation>
    <scope>NUCLEOTIDE SEQUENCE [LARGE SCALE GENOMIC DNA]</scope>
    <source>
        <strain evidence="2 3">CCAP 1055/1</strain>
    </source>
</reference>
<dbReference type="KEGG" id="pti:PHATRDRAFT_49066"/>
<evidence type="ECO:0000313" key="3">
    <source>
        <dbReference type="Proteomes" id="UP000000759"/>
    </source>
</evidence>
<feature type="compositionally biased region" description="Polar residues" evidence="1">
    <location>
        <begin position="695"/>
        <end position="706"/>
    </location>
</feature>
<dbReference type="RefSeq" id="XP_002183615.1">
    <property type="nucleotide sequence ID" value="XM_002183579.1"/>
</dbReference>
<feature type="compositionally biased region" description="Basic and acidic residues" evidence="1">
    <location>
        <begin position="414"/>
        <end position="423"/>
    </location>
</feature>
<feature type="compositionally biased region" description="Low complexity" evidence="1">
    <location>
        <begin position="653"/>
        <end position="666"/>
    </location>
</feature>
<feature type="compositionally biased region" description="Low complexity" evidence="1">
    <location>
        <begin position="356"/>
        <end position="367"/>
    </location>
</feature>
<dbReference type="EMBL" id="CM000622">
    <property type="protein sequence ID" value="EEC44797.1"/>
    <property type="molecule type" value="Genomic_DNA"/>
</dbReference>
<dbReference type="Proteomes" id="UP000000759">
    <property type="component" value="Chromosome 20"/>
</dbReference>
<feature type="compositionally biased region" description="Polar residues" evidence="1">
    <location>
        <begin position="72"/>
        <end position="83"/>
    </location>
</feature>
<reference evidence="3" key="2">
    <citation type="submission" date="2008-08" db="EMBL/GenBank/DDBJ databases">
        <authorList>
            <consortium name="Diatom Consortium"/>
            <person name="Grigoriev I."/>
            <person name="Grimwood J."/>
            <person name="Kuo A."/>
            <person name="Otillar R.P."/>
            <person name="Salamov A."/>
            <person name="Detter J.C."/>
            <person name="Lindquist E."/>
            <person name="Shapiro H."/>
            <person name="Lucas S."/>
            <person name="Glavina del Rio T."/>
            <person name="Pitluck S."/>
            <person name="Rokhsar D."/>
            <person name="Bowler C."/>
        </authorList>
    </citation>
    <scope>GENOME REANNOTATION</scope>
    <source>
        <strain evidence="3">CCAP 1055/1</strain>
    </source>
</reference>